<dbReference type="Gene3D" id="2.60.120.290">
    <property type="entry name" value="Spermadhesin, CUB domain"/>
    <property type="match status" value="1"/>
</dbReference>
<dbReference type="PROSITE" id="PS50092">
    <property type="entry name" value="TSP1"/>
    <property type="match status" value="3"/>
</dbReference>
<comment type="caution">
    <text evidence="10">Lacks conserved residue(s) required for the propagation of feature annotation.</text>
</comment>
<dbReference type="InterPro" id="IPR000859">
    <property type="entry name" value="CUB_dom"/>
</dbReference>
<dbReference type="SUPFAM" id="SSF82895">
    <property type="entry name" value="TSP-1 type 1 repeat"/>
    <property type="match status" value="3"/>
</dbReference>
<dbReference type="SMART" id="SM00723">
    <property type="entry name" value="AMOP"/>
    <property type="match status" value="1"/>
</dbReference>
<dbReference type="Pfam" id="PF00431">
    <property type="entry name" value="CUB"/>
    <property type="match status" value="1"/>
</dbReference>
<evidence type="ECO:0000256" key="8">
    <source>
        <dbReference type="ARBA" id="ARBA00023136"/>
    </source>
</evidence>
<evidence type="ECO:0000313" key="14">
    <source>
        <dbReference type="EMBL" id="KAJ7384721.1"/>
    </source>
</evidence>
<dbReference type="InterPro" id="IPR035914">
    <property type="entry name" value="Sperma_CUB_dom_sf"/>
</dbReference>
<evidence type="ECO:0000256" key="2">
    <source>
        <dbReference type="ARBA" id="ARBA00004613"/>
    </source>
</evidence>
<comment type="subcellular location">
    <subcellularLocation>
        <location evidence="1">Membrane</location>
        <topology evidence="1">Single-pass membrane protein</topology>
    </subcellularLocation>
    <subcellularLocation>
        <location evidence="2">Secreted</location>
    </subcellularLocation>
</comment>
<dbReference type="SUPFAM" id="SSF49854">
    <property type="entry name" value="Spermadhesin, CUB domain"/>
    <property type="match status" value="1"/>
</dbReference>
<dbReference type="InterPro" id="IPR003886">
    <property type="entry name" value="NIDO_dom"/>
</dbReference>
<comment type="caution">
    <text evidence="14">The sequence shown here is derived from an EMBL/GenBank/DDBJ whole genome shotgun (WGS) entry which is preliminary data.</text>
</comment>
<dbReference type="FunFam" id="2.20.100.10:FF:000002">
    <property type="entry name" value="Unc-5 netrin receptor C"/>
    <property type="match status" value="2"/>
</dbReference>
<reference evidence="14" key="1">
    <citation type="submission" date="2023-01" db="EMBL/GenBank/DDBJ databases">
        <title>Genome assembly of the deep-sea coral Lophelia pertusa.</title>
        <authorList>
            <person name="Herrera S."/>
            <person name="Cordes E."/>
        </authorList>
    </citation>
    <scope>NUCLEOTIDE SEQUENCE</scope>
    <source>
        <strain evidence="14">USNM1676648</strain>
        <tissue evidence="14">Polyp</tissue>
    </source>
</reference>
<evidence type="ECO:0000256" key="10">
    <source>
        <dbReference type="PROSITE-ProRule" id="PRU00059"/>
    </source>
</evidence>
<evidence type="ECO:0000256" key="7">
    <source>
        <dbReference type="ARBA" id="ARBA00022989"/>
    </source>
</evidence>
<dbReference type="Pfam" id="PF06119">
    <property type="entry name" value="NIDO"/>
    <property type="match status" value="1"/>
</dbReference>
<dbReference type="PROSITE" id="PS01180">
    <property type="entry name" value="CUB"/>
    <property type="match status" value="1"/>
</dbReference>
<dbReference type="FunFam" id="2.20.100.10:FF:000007">
    <property type="entry name" value="Thrombospondin 1"/>
    <property type="match status" value="1"/>
</dbReference>
<feature type="domain" description="CUB" evidence="11">
    <location>
        <begin position="4"/>
        <end position="123"/>
    </location>
</feature>
<dbReference type="PANTHER" id="PTHR22906">
    <property type="entry name" value="PROPERDIN"/>
    <property type="match status" value="1"/>
</dbReference>
<keyword evidence="7" id="KW-1133">Transmembrane helix</keyword>
<dbReference type="SMART" id="SM00042">
    <property type="entry name" value="CUB"/>
    <property type="match status" value="1"/>
</dbReference>
<protein>
    <submittedName>
        <fullName evidence="14">Uncharacterized protein</fullName>
    </submittedName>
</protein>
<dbReference type="OrthoDB" id="5985948at2759"/>
<feature type="domain" description="AMOP" evidence="12">
    <location>
        <begin position="621"/>
        <end position="760"/>
    </location>
</feature>
<evidence type="ECO:0000256" key="3">
    <source>
        <dbReference type="ARBA" id="ARBA00022525"/>
    </source>
</evidence>
<dbReference type="InterPro" id="IPR000884">
    <property type="entry name" value="TSP1_rpt"/>
</dbReference>
<evidence type="ECO:0000256" key="6">
    <source>
        <dbReference type="ARBA" id="ARBA00022737"/>
    </source>
</evidence>
<evidence type="ECO:0000256" key="4">
    <source>
        <dbReference type="ARBA" id="ARBA00022692"/>
    </source>
</evidence>
<keyword evidence="3" id="KW-0964">Secreted</keyword>
<dbReference type="Gene3D" id="2.20.100.10">
    <property type="entry name" value="Thrombospondin type-1 (TSP1) repeat"/>
    <property type="match status" value="3"/>
</dbReference>
<dbReference type="SMART" id="SM00539">
    <property type="entry name" value="NIDO"/>
    <property type="match status" value="1"/>
</dbReference>
<dbReference type="InterPro" id="IPR036383">
    <property type="entry name" value="TSP1_rpt_sf"/>
</dbReference>
<dbReference type="PROSITE" id="PS51220">
    <property type="entry name" value="NIDO"/>
    <property type="match status" value="1"/>
</dbReference>
<evidence type="ECO:0000256" key="1">
    <source>
        <dbReference type="ARBA" id="ARBA00004167"/>
    </source>
</evidence>
<dbReference type="FunFam" id="2.60.120.290:FF:000005">
    <property type="entry name" value="Procollagen C-endopeptidase enhancer 1"/>
    <property type="match status" value="1"/>
</dbReference>
<evidence type="ECO:0000256" key="5">
    <source>
        <dbReference type="ARBA" id="ARBA00022729"/>
    </source>
</evidence>
<evidence type="ECO:0000313" key="15">
    <source>
        <dbReference type="Proteomes" id="UP001163046"/>
    </source>
</evidence>
<keyword evidence="15" id="KW-1185">Reference proteome</keyword>
<name>A0A9W9ZN38_9CNID</name>
<feature type="domain" description="NIDO" evidence="13">
    <location>
        <begin position="475"/>
        <end position="619"/>
    </location>
</feature>
<dbReference type="EMBL" id="MU825885">
    <property type="protein sequence ID" value="KAJ7384721.1"/>
    <property type="molecule type" value="Genomic_DNA"/>
</dbReference>
<dbReference type="InterPro" id="IPR005533">
    <property type="entry name" value="AMOP_dom"/>
</dbReference>
<evidence type="ECO:0000259" key="13">
    <source>
        <dbReference type="PROSITE" id="PS51220"/>
    </source>
</evidence>
<evidence type="ECO:0000259" key="12">
    <source>
        <dbReference type="PROSITE" id="PS50856"/>
    </source>
</evidence>
<dbReference type="AlphaFoldDB" id="A0A9W9ZN38"/>
<evidence type="ECO:0000259" key="11">
    <source>
        <dbReference type="PROSITE" id="PS01180"/>
    </source>
</evidence>
<dbReference type="PROSITE" id="PS50856">
    <property type="entry name" value="AMOP"/>
    <property type="match status" value="1"/>
</dbReference>
<keyword evidence="4" id="KW-0812">Transmembrane</keyword>
<dbReference type="GO" id="GO:0016020">
    <property type="term" value="C:membrane"/>
    <property type="evidence" value="ECO:0007669"/>
    <property type="project" value="UniProtKB-SubCell"/>
</dbReference>
<evidence type="ECO:0000256" key="9">
    <source>
        <dbReference type="ARBA" id="ARBA00023157"/>
    </source>
</evidence>
<dbReference type="GO" id="GO:0007160">
    <property type="term" value="P:cell-matrix adhesion"/>
    <property type="evidence" value="ECO:0007669"/>
    <property type="project" value="InterPro"/>
</dbReference>
<gene>
    <name evidence="14" type="ORF">OS493_020307</name>
</gene>
<proteinExistence type="predicted"/>
<keyword evidence="9 10" id="KW-1015">Disulfide bond</keyword>
<dbReference type="Proteomes" id="UP001163046">
    <property type="component" value="Unassembled WGS sequence"/>
</dbReference>
<dbReference type="CDD" id="cd00041">
    <property type="entry name" value="CUB"/>
    <property type="match status" value="1"/>
</dbReference>
<feature type="disulfide bond" evidence="10">
    <location>
        <begin position="4"/>
        <end position="31"/>
    </location>
</feature>
<dbReference type="InterPro" id="IPR052065">
    <property type="entry name" value="Compl_asym_regulator"/>
</dbReference>
<keyword evidence="5" id="KW-0732">Signal</keyword>
<dbReference type="PANTHER" id="PTHR22906:SF43">
    <property type="entry name" value="PROPERDIN"/>
    <property type="match status" value="1"/>
</dbReference>
<keyword evidence="6" id="KW-0677">Repeat</keyword>
<dbReference type="SMART" id="SM00209">
    <property type="entry name" value="TSP1"/>
    <property type="match status" value="3"/>
</dbReference>
<keyword evidence="8" id="KW-0472">Membrane</keyword>
<sequence>MALCPNITLTETSGVISSPFYPRKYPDNQACRWQLTATAGRYIRLIIERINIQQCGPIGLCTCDYLEVQNGLSADGTAASGRKCGDQGSMTVYSIGESLTVLFVSDGSATKQFDGFRATYSQVSRQVQNVPSDVDLINILPGFPVVNSPLRLSFFVQLKSGINQHITLDRDVLETVFEAFARNLSDTFGIEFTADGNFTNWGPWGACSASCEAGIQMRFRECTNPPPINNGADCLGPSNETRPCDSGPCPVDGNFTEWEVWSTCSTSCGIGTQTRFRSCTSPPPSNNGRDCNGTRMETGECQIEPCPVDGNYTQWTAWSTCSQTCGNGTHIRYRSCINPPPSNGGRDCLGPRNETQQCLIELCIPRLYPHGTHVRDRQITRNLDGNDCLRINIPGQGLPFRIRQHKRVYVSNLLRICRNGMVRFRHYRAITYPNRFPGLRNGGSNIRNSFILAPYWSHISHLGFGLSNTNEASKVFYQVYRKSFVGDVSSGHAREFFDRANSDVQRYQTSPRIPLFNATWALKANTFQMVLITDGQHSFTLFNYPENGIEWASPSGQRFRHRISQRTLALPVAGYNAGDRGNLQFFNIPGSGSVEADTIDQRLGNTNSHGLWFFRLENSSVLDLPAKKCYTWSSQQASITIPRIRPCPCTFNQAIADKLFYVDYNQIVAGRSNLTTCAYSLPFRTSAWVQQCCYTERPGVGKVLTTGQPEGGSPFLMGIPGLPFMITDLEAHAYCCNSFLCDLYYQHRPSDTCSRYNSRRRGKTIC</sequence>
<organism evidence="14 15">
    <name type="scientific">Desmophyllum pertusum</name>
    <dbReference type="NCBI Taxonomy" id="174260"/>
    <lineage>
        <taxon>Eukaryota</taxon>
        <taxon>Metazoa</taxon>
        <taxon>Cnidaria</taxon>
        <taxon>Anthozoa</taxon>
        <taxon>Hexacorallia</taxon>
        <taxon>Scleractinia</taxon>
        <taxon>Caryophylliina</taxon>
        <taxon>Caryophylliidae</taxon>
        <taxon>Desmophyllum</taxon>
    </lineage>
</organism>
<accession>A0A9W9ZN38</accession>
<dbReference type="Pfam" id="PF00090">
    <property type="entry name" value="TSP_1"/>
    <property type="match status" value="3"/>
</dbReference>